<dbReference type="InterPro" id="IPR024689">
    <property type="entry name" value="Proteasome_bsu_C"/>
</dbReference>
<dbReference type="GO" id="GO:0004298">
    <property type="term" value="F:threonine-type endopeptidase activity"/>
    <property type="evidence" value="ECO:0007669"/>
    <property type="project" value="UniProtKB-KW"/>
</dbReference>
<dbReference type="AlphaFoldDB" id="A0AAV0ATN6"/>
<evidence type="ECO:0000256" key="5">
    <source>
        <dbReference type="ARBA" id="ARBA00022670"/>
    </source>
</evidence>
<proteinExistence type="predicted"/>
<dbReference type="SUPFAM" id="SSF56235">
    <property type="entry name" value="N-terminal nucleophile aminohydrolases (Ntn hydrolases)"/>
    <property type="match status" value="1"/>
</dbReference>
<keyword evidence="4" id="KW-0963">Cytoplasm</keyword>
<comment type="subcellular location">
    <subcellularLocation>
        <location evidence="2">Nucleus</location>
    </subcellularLocation>
</comment>
<dbReference type="Proteomes" id="UP001153365">
    <property type="component" value="Unassembled WGS sequence"/>
</dbReference>
<keyword evidence="7" id="KW-0378">Hydrolase</keyword>
<dbReference type="FunFam" id="3.60.20.10:FF:000005">
    <property type="entry name" value="Proteasome subunit beta type-2"/>
    <property type="match status" value="1"/>
</dbReference>
<evidence type="ECO:0000259" key="10">
    <source>
        <dbReference type="Pfam" id="PF12465"/>
    </source>
</evidence>
<dbReference type="GO" id="GO:0019774">
    <property type="term" value="C:proteasome core complex, beta-subunit complex"/>
    <property type="evidence" value="ECO:0007669"/>
    <property type="project" value="UniProtKB-ARBA"/>
</dbReference>
<dbReference type="InterPro" id="IPR029055">
    <property type="entry name" value="Ntn_hydrolases_N"/>
</dbReference>
<keyword evidence="13" id="KW-1185">Reference proteome</keyword>
<evidence type="ECO:0000256" key="8">
    <source>
        <dbReference type="ARBA" id="ARBA00022942"/>
    </source>
</evidence>
<evidence type="ECO:0000256" key="1">
    <source>
        <dbReference type="ARBA" id="ARBA00001198"/>
    </source>
</evidence>
<gene>
    <name evidence="11" type="ORF">PPACK8108_LOCUS6327</name>
    <name evidence="12" type="ORF">PPACK8108_LOCUS6959</name>
</gene>
<evidence type="ECO:0000256" key="2">
    <source>
        <dbReference type="ARBA" id="ARBA00004123"/>
    </source>
</evidence>
<dbReference type="GO" id="GO:0005634">
    <property type="term" value="C:nucleus"/>
    <property type="evidence" value="ECO:0007669"/>
    <property type="project" value="UniProtKB-SubCell"/>
</dbReference>
<sequence>MTNSYDDCDLTIGFDFSNHLRNSHLTSLSGPSKLSLPKSTSTGTTIVGIVWEGGICLAADTRATEGPIVADKNCEKIHFISDNIRCCGAGTAADTEFVTAMISSNIQLHALSSGRQPRVVTAMTMLKQHLYKYQGHVGAALVIGGVDPTGPHLFTVAPHGSTDKLPYVTMGSGSLAAMAVFESKWRPKLKKQEAIDLVVQAIFAGIFNDLGSGSNCDVCVIEKDGTQMMRNYSMPNERVPKELSYKMRRGATSWIKQDVKKLIVSESVIKIGSGVIEGAQPIAGSSSVERMELDK</sequence>
<comment type="catalytic activity">
    <reaction evidence="1">
        <text>Cleavage of peptide bonds with very broad specificity.</text>
        <dbReference type="EC" id="3.4.25.1"/>
    </reaction>
</comment>
<evidence type="ECO:0000313" key="12">
    <source>
        <dbReference type="EMBL" id="CAH7672161.1"/>
    </source>
</evidence>
<evidence type="ECO:0000256" key="7">
    <source>
        <dbReference type="ARBA" id="ARBA00022801"/>
    </source>
</evidence>
<dbReference type="PROSITE" id="PS51476">
    <property type="entry name" value="PROTEASOME_BETA_2"/>
    <property type="match status" value="1"/>
</dbReference>
<dbReference type="InterPro" id="IPR001353">
    <property type="entry name" value="Proteasome_sua/b"/>
</dbReference>
<dbReference type="PANTHER" id="PTHR32194">
    <property type="entry name" value="METALLOPROTEASE TLDD"/>
    <property type="match status" value="1"/>
</dbReference>
<dbReference type="Pfam" id="PF12465">
    <property type="entry name" value="Pr_beta_C"/>
    <property type="match status" value="1"/>
</dbReference>
<accession>A0AAV0ATN6</accession>
<dbReference type="GO" id="GO:0051603">
    <property type="term" value="P:proteolysis involved in protein catabolic process"/>
    <property type="evidence" value="ECO:0007669"/>
    <property type="project" value="InterPro"/>
</dbReference>
<keyword evidence="6" id="KW-0888">Threonine protease</keyword>
<dbReference type="EMBL" id="CALTRL010001342">
    <property type="protein sequence ID" value="CAH7672161.1"/>
    <property type="molecule type" value="Genomic_DNA"/>
</dbReference>
<dbReference type="Pfam" id="PF00227">
    <property type="entry name" value="Proteasome"/>
    <property type="match status" value="1"/>
</dbReference>
<dbReference type="Gene3D" id="3.60.20.10">
    <property type="entry name" value="Glutamine Phosphoribosylpyrophosphate, subunit 1, domain 1"/>
    <property type="match status" value="1"/>
</dbReference>
<dbReference type="PANTHER" id="PTHR32194:SF4">
    <property type="entry name" value="PROTEASOME SUBUNIT BETA TYPE-7"/>
    <property type="match status" value="1"/>
</dbReference>
<evidence type="ECO:0000256" key="3">
    <source>
        <dbReference type="ARBA" id="ARBA00012039"/>
    </source>
</evidence>
<dbReference type="GO" id="GO:0005737">
    <property type="term" value="C:cytoplasm"/>
    <property type="evidence" value="ECO:0007669"/>
    <property type="project" value="TreeGrafter"/>
</dbReference>
<evidence type="ECO:0000256" key="6">
    <source>
        <dbReference type="ARBA" id="ARBA00022698"/>
    </source>
</evidence>
<dbReference type="InterPro" id="IPR023333">
    <property type="entry name" value="Proteasome_suB-type"/>
</dbReference>
<feature type="domain" description="Proteasome beta subunit C-terminal" evidence="10">
    <location>
        <begin position="235"/>
        <end position="268"/>
    </location>
</feature>
<evidence type="ECO:0000313" key="13">
    <source>
        <dbReference type="Proteomes" id="UP001153365"/>
    </source>
</evidence>
<dbReference type="EC" id="3.4.25.1" evidence="3"/>
<reference evidence="12" key="1">
    <citation type="submission" date="2022-06" db="EMBL/GenBank/DDBJ databases">
        <authorList>
            <consortium name="SYNGENTA / RWTH Aachen University"/>
        </authorList>
    </citation>
    <scope>NUCLEOTIDE SEQUENCE</scope>
</reference>
<evidence type="ECO:0000256" key="4">
    <source>
        <dbReference type="ARBA" id="ARBA00022490"/>
    </source>
</evidence>
<name>A0AAV0ATN6_PHAPC</name>
<keyword evidence="8 12" id="KW-0647">Proteasome</keyword>
<organism evidence="12 13">
    <name type="scientific">Phakopsora pachyrhizi</name>
    <name type="common">Asian soybean rust disease fungus</name>
    <dbReference type="NCBI Taxonomy" id="170000"/>
    <lineage>
        <taxon>Eukaryota</taxon>
        <taxon>Fungi</taxon>
        <taxon>Dikarya</taxon>
        <taxon>Basidiomycota</taxon>
        <taxon>Pucciniomycotina</taxon>
        <taxon>Pucciniomycetes</taxon>
        <taxon>Pucciniales</taxon>
        <taxon>Phakopsoraceae</taxon>
        <taxon>Phakopsora</taxon>
    </lineage>
</organism>
<evidence type="ECO:0000313" key="11">
    <source>
        <dbReference type="EMBL" id="CAH7671540.1"/>
    </source>
</evidence>
<dbReference type="CDD" id="cd03763">
    <property type="entry name" value="proteasome_beta_type_7"/>
    <property type="match status" value="1"/>
</dbReference>
<protein>
    <recommendedName>
        <fullName evidence="3">proteasome endopeptidase complex</fullName>
        <ecNumber evidence="3">3.4.25.1</ecNumber>
    </recommendedName>
</protein>
<dbReference type="EMBL" id="CALTRL010001207">
    <property type="protein sequence ID" value="CAH7671540.1"/>
    <property type="molecule type" value="Genomic_DNA"/>
</dbReference>
<evidence type="ECO:0000256" key="9">
    <source>
        <dbReference type="ARBA" id="ARBA00023242"/>
    </source>
</evidence>
<comment type="caution">
    <text evidence="12">The sequence shown here is derived from an EMBL/GenBank/DDBJ whole genome shotgun (WGS) entry which is preliminary data.</text>
</comment>
<keyword evidence="9" id="KW-0539">Nucleus</keyword>
<keyword evidence="5" id="KW-0645">Protease</keyword>